<dbReference type="GO" id="GO:0042953">
    <property type="term" value="P:lipoprotein transport"/>
    <property type="evidence" value="ECO:0007669"/>
    <property type="project" value="InterPro"/>
</dbReference>
<keyword evidence="7 8" id="KW-0472">Membrane</keyword>
<dbReference type="OrthoDB" id="9808461at2"/>
<protein>
    <recommendedName>
        <fullName evidence="13">Lipoprotein-releasing ABC transporter permease subunit</fullName>
    </recommendedName>
</protein>
<evidence type="ECO:0000256" key="8">
    <source>
        <dbReference type="SAM" id="Phobius"/>
    </source>
</evidence>
<comment type="subcellular location">
    <subcellularLocation>
        <location evidence="1">Cell membrane</location>
        <topology evidence="1">Multi-pass membrane protein</topology>
    </subcellularLocation>
</comment>
<evidence type="ECO:0000313" key="11">
    <source>
        <dbReference type="EMBL" id="APG26622.1"/>
    </source>
</evidence>
<dbReference type="EMBL" id="CP015519">
    <property type="protein sequence ID" value="APG26622.1"/>
    <property type="molecule type" value="Genomic_DNA"/>
</dbReference>
<keyword evidence="5 8" id="KW-0812">Transmembrane</keyword>
<reference evidence="11 12" key="1">
    <citation type="journal article" date="2017" name="Genome Announc.">
        <title>Complete Genome Sequences of Two Acetylene-Fermenting Pelobacter acetylenicus Strains.</title>
        <authorList>
            <person name="Sutton J.M."/>
            <person name="Baesman S.M."/>
            <person name="Fierst J.L."/>
            <person name="Poret-Peterson A.T."/>
            <person name="Oremland R.S."/>
            <person name="Dunlap D.S."/>
            <person name="Akob D.M."/>
        </authorList>
    </citation>
    <scope>NUCLEOTIDE SEQUENCE [LARGE SCALE GENOMIC DNA]</scope>
    <source>
        <strain evidence="11 12">SFB93</strain>
    </source>
</reference>
<sequence>MGYEWFVSLRYLRAKRKQTFISVISFISIAGVTLGVASLIVVLAVMTGFHDGVRQQILGNVPHVLVQRQGGNIPSYQELVTELRQTTPEILEVTPYVAKEAMLLAKRNVAAVNVKGLPRGHKVFQQNFLSASGDEVEKALFTTQEGPPGLVIGLDTAATLGVTVGDTVNVIPPMFTITPFGLIPKMKPFRVVGIVSHRGGFLDTYFAYIPLPVAQNFFDAADQASGVEIEVASYDRATPLAAQLRDRFSFPLVVRSWEDLFGSFLSALKLEKLGLFIVLAIIVLVAAFNIATTLIMVVMEKHKDIAILRSMGATSLSIMKIFVLEGLIIGSLGTGLGTLLGVLLAKQADPIIKGLEGILKIKIFDQTVYGMDRFPSVVIPEDVVKVVLVAMTICLLATVYPAYRASRMDPGEALRYE</sequence>
<dbReference type="Pfam" id="PF02687">
    <property type="entry name" value="FtsX"/>
    <property type="match status" value="1"/>
</dbReference>
<accession>A0A1L3GL29</accession>
<feature type="transmembrane region" description="Helical" evidence="8">
    <location>
        <begin position="273"/>
        <end position="300"/>
    </location>
</feature>
<comment type="similarity">
    <text evidence="2">Belongs to the ABC-4 integral membrane protein family. LolC/E subfamily.</text>
</comment>
<keyword evidence="12" id="KW-1185">Reference proteome</keyword>
<dbReference type="GO" id="GO:0098797">
    <property type="term" value="C:plasma membrane protein complex"/>
    <property type="evidence" value="ECO:0007669"/>
    <property type="project" value="TreeGrafter"/>
</dbReference>
<evidence type="ECO:0000256" key="1">
    <source>
        <dbReference type="ARBA" id="ARBA00004651"/>
    </source>
</evidence>
<dbReference type="RefSeq" id="WP_072282582.1">
    <property type="nucleotide sequence ID" value="NZ_CP015519.1"/>
</dbReference>
<dbReference type="PANTHER" id="PTHR30489:SF0">
    <property type="entry name" value="LIPOPROTEIN-RELEASING SYSTEM TRANSMEMBRANE PROTEIN LOLE"/>
    <property type="match status" value="1"/>
</dbReference>
<dbReference type="InterPro" id="IPR011925">
    <property type="entry name" value="LolCE_TM"/>
</dbReference>
<gene>
    <name evidence="11" type="ORF">A7E78_01335</name>
</gene>
<dbReference type="STRING" id="1842532.A7E78_01335"/>
<evidence type="ECO:0000259" key="10">
    <source>
        <dbReference type="Pfam" id="PF12704"/>
    </source>
</evidence>
<dbReference type="Pfam" id="PF12704">
    <property type="entry name" value="MacB_PCD"/>
    <property type="match status" value="1"/>
</dbReference>
<dbReference type="Proteomes" id="UP000182517">
    <property type="component" value="Chromosome"/>
</dbReference>
<organism evidence="11 12">
    <name type="scientific">Syntrophotalea acetylenivorans</name>
    <dbReference type="NCBI Taxonomy" id="1842532"/>
    <lineage>
        <taxon>Bacteria</taxon>
        <taxon>Pseudomonadati</taxon>
        <taxon>Thermodesulfobacteriota</taxon>
        <taxon>Desulfuromonadia</taxon>
        <taxon>Desulfuromonadales</taxon>
        <taxon>Syntrophotaleaceae</taxon>
        <taxon>Syntrophotalea</taxon>
    </lineage>
</organism>
<proteinExistence type="inferred from homology"/>
<feature type="transmembrane region" description="Helical" evidence="8">
    <location>
        <begin position="20"/>
        <end position="46"/>
    </location>
</feature>
<dbReference type="PANTHER" id="PTHR30489">
    <property type="entry name" value="LIPOPROTEIN-RELEASING SYSTEM TRANSMEMBRANE PROTEIN LOLE"/>
    <property type="match status" value="1"/>
</dbReference>
<keyword evidence="6 8" id="KW-1133">Transmembrane helix</keyword>
<dbReference type="NCBIfam" id="TIGR02212">
    <property type="entry name" value="lolCE"/>
    <property type="match status" value="1"/>
</dbReference>
<dbReference type="GO" id="GO:0044874">
    <property type="term" value="P:lipoprotein localization to outer membrane"/>
    <property type="evidence" value="ECO:0007669"/>
    <property type="project" value="TreeGrafter"/>
</dbReference>
<dbReference type="InterPro" id="IPR051447">
    <property type="entry name" value="Lipoprotein-release_system"/>
</dbReference>
<keyword evidence="4" id="KW-1003">Cell membrane</keyword>
<evidence type="ECO:0000256" key="6">
    <source>
        <dbReference type="ARBA" id="ARBA00022989"/>
    </source>
</evidence>
<evidence type="ECO:0000259" key="9">
    <source>
        <dbReference type="Pfam" id="PF02687"/>
    </source>
</evidence>
<feature type="transmembrane region" description="Helical" evidence="8">
    <location>
        <begin position="383"/>
        <end position="403"/>
    </location>
</feature>
<keyword evidence="3" id="KW-0813">Transport</keyword>
<evidence type="ECO:0000256" key="3">
    <source>
        <dbReference type="ARBA" id="ARBA00022448"/>
    </source>
</evidence>
<dbReference type="InterPro" id="IPR025857">
    <property type="entry name" value="MacB_PCD"/>
</dbReference>
<evidence type="ECO:0000256" key="2">
    <source>
        <dbReference type="ARBA" id="ARBA00005236"/>
    </source>
</evidence>
<dbReference type="AlphaFoldDB" id="A0A1L3GL29"/>
<dbReference type="KEGG" id="pef:A7E78_01335"/>
<evidence type="ECO:0008006" key="13">
    <source>
        <dbReference type="Google" id="ProtNLM"/>
    </source>
</evidence>
<evidence type="ECO:0000256" key="4">
    <source>
        <dbReference type="ARBA" id="ARBA00022475"/>
    </source>
</evidence>
<feature type="transmembrane region" description="Helical" evidence="8">
    <location>
        <begin position="321"/>
        <end position="345"/>
    </location>
</feature>
<evidence type="ECO:0000256" key="5">
    <source>
        <dbReference type="ARBA" id="ARBA00022692"/>
    </source>
</evidence>
<dbReference type="InterPro" id="IPR003838">
    <property type="entry name" value="ABC3_permease_C"/>
</dbReference>
<evidence type="ECO:0000313" key="12">
    <source>
        <dbReference type="Proteomes" id="UP000182517"/>
    </source>
</evidence>
<evidence type="ECO:0000256" key="7">
    <source>
        <dbReference type="ARBA" id="ARBA00023136"/>
    </source>
</evidence>
<feature type="domain" description="MacB-like periplasmic core" evidence="10">
    <location>
        <begin position="25"/>
        <end position="246"/>
    </location>
</feature>
<feature type="domain" description="ABC3 transporter permease C-terminal" evidence="9">
    <location>
        <begin position="277"/>
        <end position="410"/>
    </location>
</feature>
<name>A0A1L3GL29_9BACT</name>